<dbReference type="GO" id="GO:0008710">
    <property type="term" value="F:8-amino-7-oxononanoate synthase activity"/>
    <property type="evidence" value="ECO:0007669"/>
    <property type="project" value="UniProtKB-EC"/>
</dbReference>
<dbReference type="SUPFAM" id="SSF53383">
    <property type="entry name" value="PLP-dependent transferases"/>
    <property type="match status" value="1"/>
</dbReference>
<dbReference type="Proteomes" id="UP000532373">
    <property type="component" value="Unassembled WGS sequence"/>
</dbReference>
<evidence type="ECO:0000259" key="4">
    <source>
        <dbReference type="Pfam" id="PF00155"/>
    </source>
</evidence>
<dbReference type="PANTHER" id="PTHR13693:SF100">
    <property type="entry name" value="8-AMINO-7-OXONONANOATE SYNTHASE"/>
    <property type="match status" value="1"/>
</dbReference>
<reference evidence="5 6" key="1">
    <citation type="submission" date="2020-08" db="EMBL/GenBank/DDBJ databases">
        <title>Genomic Encyclopedia of Type Strains, Phase IV (KMG-IV): sequencing the most valuable type-strain genomes for metagenomic binning, comparative biology and taxonomic classification.</title>
        <authorList>
            <person name="Goeker M."/>
        </authorList>
    </citation>
    <scope>NUCLEOTIDE SEQUENCE [LARGE SCALE GENOMIC DNA]</scope>
    <source>
        <strain evidence="5 6">DSM 17454</strain>
    </source>
</reference>
<comment type="caution">
    <text evidence="5">The sequence shown here is derived from an EMBL/GenBank/DDBJ whole genome shotgun (WGS) entry which is preliminary data.</text>
</comment>
<evidence type="ECO:0000256" key="2">
    <source>
        <dbReference type="ARBA" id="ARBA00022679"/>
    </source>
</evidence>
<evidence type="ECO:0000256" key="3">
    <source>
        <dbReference type="ARBA" id="ARBA00022898"/>
    </source>
</evidence>
<accession>A0A8E2BD67</accession>
<dbReference type="GO" id="GO:0030170">
    <property type="term" value="F:pyridoxal phosphate binding"/>
    <property type="evidence" value="ECO:0007669"/>
    <property type="project" value="InterPro"/>
</dbReference>
<dbReference type="InterPro" id="IPR015421">
    <property type="entry name" value="PyrdxlP-dep_Trfase_major"/>
</dbReference>
<sequence length="378" mass="39680">MSERALLDRYEASLRGLARKSRLRSLSGRAGLDFASNDYLGLASNKRLADAVAVALANGTPVGATGSRLLRGNDPEHEALEAKAASFFGTERALFFGGGYVANFAVLTTLPQKGDLVVLDELIHASAHEGARAGRAEVVETRHNDADAIDHAIKAWRANGGAGRAWIVAESLYSMDGDHAPLDALAEVAERHEAFLFVDEAHATGVYGPDGRGLAHHLEGRDNVVVLHTCGKALGASGALITAPAVLCDYLVNRCRPFIYATAPSPLMAVAAAAALDIVADEPERREQLARLVALAGEKASALGFPPSGSQILPIVVGDNARAMALAEALQARGFDVRGIRPPTVPEGTARLRISLTLNVGEGDVSALFAALSEECSR</sequence>
<protein>
    <submittedName>
        <fullName evidence="5">8-amino-7-oxononanoate synthase</fullName>
        <ecNumber evidence="5">2.3.1.47</ecNumber>
    </submittedName>
</protein>
<keyword evidence="3" id="KW-0663">Pyridoxal phosphate</keyword>
<dbReference type="Pfam" id="PF00155">
    <property type="entry name" value="Aminotran_1_2"/>
    <property type="match status" value="1"/>
</dbReference>
<keyword evidence="5" id="KW-0012">Acyltransferase</keyword>
<dbReference type="EC" id="2.3.1.47" evidence="5"/>
<proteinExistence type="predicted"/>
<dbReference type="Gene3D" id="3.90.1150.10">
    <property type="entry name" value="Aspartate Aminotransferase, domain 1"/>
    <property type="match status" value="1"/>
</dbReference>
<evidence type="ECO:0000256" key="1">
    <source>
        <dbReference type="ARBA" id="ARBA00001933"/>
    </source>
</evidence>
<dbReference type="InterPro" id="IPR004839">
    <property type="entry name" value="Aminotransferase_I/II_large"/>
</dbReference>
<dbReference type="InterPro" id="IPR050087">
    <property type="entry name" value="AON_synthase_class-II"/>
</dbReference>
<dbReference type="RefSeq" id="WP_184768899.1">
    <property type="nucleotide sequence ID" value="NZ_JACHGI010000003.1"/>
</dbReference>
<organism evidence="5 6">
    <name type="scientific">Aminobacter carboxidus</name>
    <dbReference type="NCBI Taxonomy" id="376165"/>
    <lineage>
        <taxon>Bacteria</taxon>
        <taxon>Pseudomonadati</taxon>
        <taxon>Pseudomonadota</taxon>
        <taxon>Alphaproteobacteria</taxon>
        <taxon>Hyphomicrobiales</taxon>
        <taxon>Phyllobacteriaceae</taxon>
        <taxon>Aminobacter</taxon>
    </lineage>
</organism>
<name>A0A8E2BD67_9HYPH</name>
<dbReference type="AlphaFoldDB" id="A0A8E2BD67"/>
<evidence type="ECO:0000313" key="5">
    <source>
        <dbReference type="EMBL" id="MBB6466462.1"/>
    </source>
</evidence>
<dbReference type="EMBL" id="JACHGI010000003">
    <property type="protein sequence ID" value="MBB6466462.1"/>
    <property type="molecule type" value="Genomic_DNA"/>
</dbReference>
<dbReference type="InterPro" id="IPR015424">
    <property type="entry name" value="PyrdxlP-dep_Trfase"/>
</dbReference>
<dbReference type="InterPro" id="IPR015422">
    <property type="entry name" value="PyrdxlP-dep_Trfase_small"/>
</dbReference>
<keyword evidence="2 5" id="KW-0808">Transferase</keyword>
<gene>
    <name evidence="5" type="ORF">HNQ96_002327</name>
</gene>
<dbReference type="GO" id="GO:0009102">
    <property type="term" value="P:biotin biosynthetic process"/>
    <property type="evidence" value="ECO:0007669"/>
    <property type="project" value="TreeGrafter"/>
</dbReference>
<comment type="cofactor">
    <cofactor evidence="1">
        <name>pyridoxal 5'-phosphate</name>
        <dbReference type="ChEBI" id="CHEBI:597326"/>
    </cofactor>
</comment>
<dbReference type="Gene3D" id="3.40.640.10">
    <property type="entry name" value="Type I PLP-dependent aspartate aminotransferase-like (Major domain)"/>
    <property type="match status" value="1"/>
</dbReference>
<dbReference type="PANTHER" id="PTHR13693">
    <property type="entry name" value="CLASS II AMINOTRANSFERASE/8-AMINO-7-OXONONANOATE SYNTHASE"/>
    <property type="match status" value="1"/>
</dbReference>
<feature type="domain" description="Aminotransferase class I/classII large" evidence="4">
    <location>
        <begin position="32"/>
        <end position="357"/>
    </location>
</feature>
<evidence type="ECO:0000313" key="6">
    <source>
        <dbReference type="Proteomes" id="UP000532373"/>
    </source>
</evidence>